<dbReference type="AlphaFoldDB" id="A0A9N9GPG6"/>
<sequence length="691" mass="78742">MVFPVVELVEFGESSPEAKEVKKGVIAEEAKGNKSMAGDGRTSESVTRDQEGWDTTTKVVNVKNRYYSTSSDRYTEAQKATFTKWVNIQLRTIHVDEETSQKIPEIKAIDRDFRDGKRLIQLLHVLFENDPELPKPERGRTRHHYVANVNKVLQFLQTRLDDSALAALQAIGPVDIVDGNVKLTLGLIWLMISKFRQMVSIFETMSEEAMTAEVEANSSPTDKTTKESEHAHNWLDDLVKGAPVTVITNFSDEPADSHHLDSPMEYEEHNLLLHEQDSSFNSHQEHHVSPVDSYQDFGHHDQESSYESYPEKYDDVSTEIKQTQQEIQNRNPTEPMITGDKKRFLPQINSKRVLPSRLSAESQKAVADKRLSLPPGSFLGGSNNKKIQAPPARFRTLRLDHSTPMSSSSGILFWVNMQLIEYAAILPSSSYPVEDFTGMNDGIILATLIHHRNEEWLEDYDSLIKEDDEHANKKEKIKERLTRCFSILEDKLNISSPKTLISTLIEKEDQNVEHLKRTGLAWSVYMSEVFLAMSEKRRKKATLRGKKRIGRVVINDDGKEPATQVEDTDAAKSKRKKSRGCLPIMYNTRPLFPMPSWSPKASLLSAIFDWTIGWLLNEYDDDDDSDSDDNERAGECEARTIRVGKKRSDGSWNIQDANEWKKKNESLSDNEDVPIELLTNVHQPAVYTHWS</sequence>
<proteinExistence type="predicted"/>
<gene>
    <name evidence="5" type="ORF">AMORRO_LOCUS8781</name>
</gene>
<dbReference type="InterPro" id="IPR001715">
    <property type="entry name" value="CH_dom"/>
</dbReference>
<dbReference type="OrthoDB" id="10017054at2759"/>
<dbReference type="Pfam" id="PF00307">
    <property type="entry name" value="CH"/>
    <property type="match status" value="1"/>
</dbReference>
<evidence type="ECO:0000256" key="2">
    <source>
        <dbReference type="ARBA" id="ARBA00023203"/>
    </source>
</evidence>
<keyword evidence="6" id="KW-1185">Reference proteome</keyword>
<reference evidence="5" key="1">
    <citation type="submission" date="2021-06" db="EMBL/GenBank/DDBJ databases">
        <authorList>
            <person name="Kallberg Y."/>
            <person name="Tangrot J."/>
            <person name="Rosling A."/>
        </authorList>
    </citation>
    <scope>NUCLEOTIDE SEQUENCE</scope>
    <source>
        <strain evidence="5">CL551</strain>
    </source>
</reference>
<dbReference type="PANTHER" id="PTHR11915">
    <property type="entry name" value="SPECTRIN/FILAMIN RELATED CYTOSKELETAL PROTEIN"/>
    <property type="match status" value="1"/>
</dbReference>
<evidence type="ECO:0000313" key="5">
    <source>
        <dbReference type="EMBL" id="CAG8623840.1"/>
    </source>
</evidence>
<dbReference type="PROSITE" id="PS50021">
    <property type="entry name" value="CH"/>
    <property type="match status" value="1"/>
</dbReference>
<keyword evidence="1" id="KW-0677">Repeat</keyword>
<organism evidence="5 6">
    <name type="scientific">Acaulospora morrowiae</name>
    <dbReference type="NCBI Taxonomy" id="94023"/>
    <lineage>
        <taxon>Eukaryota</taxon>
        <taxon>Fungi</taxon>
        <taxon>Fungi incertae sedis</taxon>
        <taxon>Mucoromycota</taxon>
        <taxon>Glomeromycotina</taxon>
        <taxon>Glomeromycetes</taxon>
        <taxon>Diversisporales</taxon>
        <taxon>Acaulosporaceae</taxon>
        <taxon>Acaulospora</taxon>
    </lineage>
</organism>
<feature type="region of interest" description="Disordered" evidence="3">
    <location>
        <begin position="32"/>
        <end position="52"/>
    </location>
</feature>
<feature type="domain" description="Calponin-homology (CH)" evidence="4">
    <location>
        <begin position="76"/>
        <end position="196"/>
    </location>
</feature>
<dbReference type="InterPro" id="IPR036872">
    <property type="entry name" value="CH_dom_sf"/>
</dbReference>
<dbReference type="EMBL" id="CAJVPV010007878">
    <property type="protein sequence ID" value="CAG8623840.1"/>
    <property type="molecule type" value="Genomic_DNA"/>
</dbReference>
<dbReference type="Proteomes" id="UP000789342">
    <property type="component" value="Unassembled WGS sequence"/>
</dbReference>
<dbReference type="Gene3D" id="1.10.418.10">
    <property type="entry name" value="Calponin-like domain"/>
    <property type="match status" value="2"/>
</dbReference>
<dbReference type="InterPro" id="IPR001589">
    <property type="entry name" value="Actinin_actin-bd_CS"/>
</dbReference>
<evidence type="ECO:0000313" key="6">
    <source>
        <dbReference type="Proteomes" id="UP000789342"/>
    </source>
</evidence>
<evidence type="ECO:0000259" key="4">
    <source>
        <dbReference type="PROSITE" id="PS50021"/>
    </source>
</evidence>
<dbReference type="GO" id="GO:0003779">
    <property type="term" value="F:actin binding"/>
    <property type="evidence" value="ECO:0007669"/>
    <property type="project" value="UniProtKB-KW"/>
</dbReference>
<dbReference type="SMART" id="SM00033">
    <property type="entry name" value="CH"/>
    <property type="match status" value="1"/>
</dbReference>
<comment type="caution">
    <text evidence="5">The sequence shown here is derived from an EMBL/GenBank/DDBJ whole genome shotgun (WGS) entry which is preliminary data.</text>
</comment>
<dbReference type="SUPFAM" id="SSF47576">
    <property type="entry name" value="Calponin-homology domain, CH-domain"/>
    <property type="match status" value="2"/>
</dbReference>
<evidence type="ECO:0000256" key="3">
    <source>
        <dbReference type="SAM" id="MobiDB-lite"/>
    </source>
</evidence>
<feature type="region of interest" description="Disordered" evidence="3">
    <location>
        <begin position="645"/>
        <end position="667"/>
    </location>
</feature>
<dbReference type="PROSITE" id="PS00019">
    <property type="entry name" value="ACTININ_1"/>
    <property type="match status" value="1"/>
</dbReference>
<evidence type="ECO:0000256" key="1">
    <source>
        <dbReference type="ARBA" id="ARBA00022737"/>
    </source>
</evidence>
<name>A0A9N9GPG6_9GLOM</name>
<protein>
    <submittedName>
        <fullName evidence="5">4013_t:CDS:1</fullName>
    </submittedName>
</protein>
<accession>A0A9N9GPG6</accession>
<keyword evidence="2" id="KW-0009">Actin-binding</keyword>